<dbReference type="AlphaFoldDB" id="A0A8H5CLR9"/>
<proteinExistence type="predicted"/>
<name>A0A8H5CLR9_9AGAR</name>
<feature type="region of interest" description="Disordered" evidence="1">
    <location>
        <begin position="119"/>
        <end position="145"/>
    </location>
</feature>
<accession>A0A8H5CLR9</accession>
<reference evidence="2 3" key="1">
    <citation type="journal article" date="2020" name="ISME J.">
        <title>Uncovering the hidden diversity of litter-decomposition mechanisms in mushroom-forming fungi.</title>
        <authorList>
            <person name="Floudas D."/>
            <person name="Bentzer J."/>
            <person name="Ahren D."/>
            <person name="Johansson T."/>
            <person name="Persson P."/>
            <person name="Tunlid A."/>
        </authorList>
    </citation>
    <scope>NUCLEOTIDE SEQUENCE [LARGE SCALE GENOMIC DNA]</scope>
    <source>
        <strain evidence="2 3">CBS 291.85</strain>
    </source>
</reference>
<feature type="compositionally biased region" description="Polar residues" evidence="1">
    <location>
        <begin position="125"/>
        <end position="137"/>
    </location>
</feature>
<sequence>MGFISSNVKLNGLVLSPPTLSTHDSPSPLSQCPNRATLIPNSNCQQIISSTSFPSLLLLGDLFPLLRQFMQQRSTAKVNDHASSNTSRVYWPPSFKTPWKSEDATGTRLFAFSRLKVDDDDKPFRNQTNTHPTQADSAPSLPPIH</sequence>
<gene>
    <name evidence="2" type="ORF">D9758_015450</name>
</gene>
<evidence type="ECO:0000313" key="2">
    <source>
        <dbReference type="EMBL" id="KAF5343614.1"/>
    </source>
</evidence>
<keyword evidence="3" id="KW-1185">Reference proteome</keyword>
<evidence type="ECO:0000313" key="3">
    <source>
        <dbReference type="Proteomes" id="UP000559256"/>
    </source>
</evidence>
<comment type="caution">
    <text evidence="2">The sequence shown here is derived from an EMBL/GenBank/DDBJ whole genome shotgun (WGS) entry which is preliminary data.</text>
</comment>
<dbReference type="EMBL" id="JAACJM010000137">
    <property type="protein sequence ID" value="KAF5343614.1"/>
    <property type="molecule type" value="Genomic_DNA"/>
</dbReference>
<evidence type="ECO:0000256" key="1">
    <source>
        <dbReference type="SAM" id="MobiDB-lite"/>
    </source>
</evidence>
<organism evidence="2 3">
    <name type="scientific">Tetrapyrgos nigripes</name>
    <dbReference type="NCBI Taxonomy" id="182062"/>
    <lineage>
        <taxon>Eukaryota</taxon>
        <taxon>Fungi</taxon>
        <taxon>Dikarya</taxon>
        <taxon>Basidiomycota</taxon>
        <taxon>Agaricomycotina</taxon>
        <taxon>Agaricomycetes</taxon>
        <taxon>Agaricomycetidae</taxon>
        <taxon>Agaricales</taxon>
        <taxon>Marasmiineae</taxon>
        <taxon>Marasmiaceae</taxon>
        <taxon>Tetrapyrgos</taxon>
    </lineage>
</organism>
<protein>
    <submittedName>
        <fullName evidence="2">Uncharacterized protein</fullName>
    </submittedName>
</protein>
<dbReference type="Proteomes" id="UP000559256">
    <property type="component" value="Unassembled WGS sequence"/>
</dbReference>